<organism evidence="2 3">
    <name type="scientific">Tolypothrix tenuis PCC 7101</name>
    <dbReference type="NCBI Taxonomy" id="231146"/>
    <lineage>
        <taxon>Bacteria</taxon>
        <taxon>Bacillati</taxon>
        <taxon>Cyanobacteriota</taxon>
        <taxon>Cyanophyceae</taxon>
        <taxon>Nostocales</taxon>
        <taxon>Tolypothrichaceae</taxon>
        <taxon>Tolypothrix</taxon>
    </lineage>
</organism>
<dbReference type="SUPFAM" id="SSF48452">
    <property type="entry name" value="TPR-like"/>
    <property type="match status" value="1"/>
</dbReference>
<dbReference type="InterPro" id="IPR044213">
    <property type="entry name" value="At2g44920-like"/>
</dbReference>
<dbReference type="Gene3D" id="2.160.20.80">
    <property type="entry name" value="E3 ubiquitin-protein ligase SopA"/>
    <property type="match status" value="1"/>
</dbReference>
<protein>
    <submittedName>
        <fullName evidence="2">Pentapeptide repeat-containing protein</fullName>
    </submittedName>
</protein>
<feature type="chain" id="PRO_5012487084" evidence="1">
    <location>
        <begin position="29"/>
        <end position="261"/>
    </location>
</feature>
<evidence type="ECO:0000256" key="1">
    <source>
        <dbReference type="SAM" id="SignalP"/>
    </source>
</evidence>
<dbReference type="PANTHER" id="PTHR47200:SF2">
    <property type="entry name" value="THYLAKOID LUMENAL 15 KDA PROTEIN 1, CHLOROPLASTIC"/>
    <property type="match status" value="1"/>
</dbReference>
<dbReference type="InterPro" id="IPR011990">
    <property type="entry name" value="TPR-like_helical_dom_sf"/>
</dbReference>
<name>A0A1Z4N675_9CYAN</name>
<dbReference type="EMBL" id="AP018248">
    <property type="protein sequence ID" value="BAZ01207.1"/>
    <property type="molecule type" value="Genomic_DNA"/>
</dbReference>
<dbReference type="AlphaFoldDB" id="A0A1Z4N675"/>
<dbReference type="PANTHER" id="PTHR47200">
    <property type="entry name" value="THYLAKOID LUMENAL 15 KDA PROTEIN 1, CHLOROPLASTIC"/>
    <property type="match status" value="1"/>
</dbReference>
<evidence type="ECO:0000313" key="2">
    <source>
        <dbReference type="EMBL" id="BAZ01207.1"/>
    </source>
</evidence>
<keyword evidence="1" id="KW-0732">Signal</keyword>
<dbReference type="Proteomes" id="UP000218785">
    <property type="component" value="Chromosome"/>
</dbReference>
<sequence length="261" mass="27295">MAAAIMKSQILATTVFLTIISYTTSAQAANSEHIRQLLASKQCQNCDLTNAGLVLADLSGANLSGANLAGANLSRANLTGADLRGANLSGAGLFGVNLSGARLAGANLAGADLRNSYLANAELTGVNLNSTYLQGAVGIPAQIATPDEFYAWGVAEGQKGNVRQAIDYFNQAIAAKDDYAGAYLARGIARYQILDRQGAFQDAQVAEKLFTSQQNSSGIQTSQAFIKELQTPPDGKVSVGKPSFFDFIGSLGSVLLQFFPF</sequence>
<dbReference type="InterPro" id="IPR001646">
    <property type="entry name" value="5peptide_repeat"/>
</dbReference>
<gene>
    <name evidence="2" type="ORF">NIES37_52060</name>
</gene>
<dbReference type="SUPFAM" id="SSF141571">
    <property type="entry name" value="Pentapeptide repeat-like"/>
    <property type="match status" value="1"/>
</dbReference>
<dbReference type="KEGG" id="ttq:NIES37_52060"/>
<accession>A0A1Z4N675</accession>
<feature type="signal peptide" evidence="1">
    <location>
        <begin position="1"/>
        <end position="28"/>
    </location>
</feature>
<reference evidence="2 3" key="1">
    <citation type="submission" date="2017-06" db="EMBL/GenBank/DDBJ databases">
        <title>Genome sequencing of cyanobaciteial culture collection at National Institute for Environmental Studies (NIES).</title>
        <authorList>
            <person name="Hirose Y."/>
            <person name="Shimura Y."/>
            <person name="Fujisawa T."/>
            <person name="Nakamura Y."/>
            <person name="Kawachi M."/>
        </authorList>
    </citation>
    <scope>NUCLEOTIDE SEQUENCE [LARGE SCALE GENOMIC DNA]</scope>
    <source>
        <strain evidence="2 3">NIES-37</strain>
    </source>
</reference>
<evidence type="ECO:0000313" key="3">
    <source>
        <dbReference type="Proteomes" id="UP000218785"/>
    </source>
</evidence>
<dbReference type="Pfam" id="PF00805">
    <property type="entry name" value="Pentapeptide"/>
    <property type="match status" value="2"/>
</dbReference>
<dbReference type="Gene3D" id="1.25.40.10">
    <property type="entry name" value="Tetratricopeptide repeat domain"/>
    <property type="match status" value="1"/>
</dbReference>
<keyword evidence="3" id="KW-1185">Reference proteome</keyword>
<proteinExistence type="predicted"/>